<dbReference type="InterPro" id="IPR026341">
    <property type="entry name" value="T9SS_type_B"/>
</dbReference>
<name>F0RHA5_CELLC</name>
<dbReference type="OrthoDB" id="607469at2"/>
<protein>
    <submittedName>
        <fullName evidence="1">Conserved repeat domain protein</fullName>
    </submittedName>
</protein>
<dbReference type="EMBL" id="CP002534">
    <property type="protein sequence ID" value="ADY29145.1"/>
    <property type="molecule type" value="Genomic_DNA"/>
</dbReference>
<dbReference type="HOGENOM" id="CLU_000064_0_0_10"/>
<organism evidence="1 2">
    <name type="scientific">Cellulophaga lytica (strain ATCC 23178 / DSM 7489 / JCM 8516 / NBRC 14961 / NCIMB 1423 / VKM B-1433 / Cy l20)</name>
    <dbReference type="NCBI Taxonomy" id="867900"/>
    <lineage>
        <taxon>Bacteria</taxon>
        <taxon>Pseudomonadati</taxon>
        <taxon>Bacteroidota</taxon>
        <taxon>Flavobacteriia</taxon>
        <taxon>Flavobacteriales</taxon>
        <taxon>Flavobacteriaceae</taxon>
        <taxon>Cellulophaga</taxon>
    </lineage>
</organism>
<sequence length="4782" mass="508349">MNKFLKSLLIIFFLTISHLGFSQVKNNFEPRYDNSIRGDLTIIANNIVNREGNEITRERRWVNTRWGGYWQYYNVSTPVDANDSYNQTGNSSTANDNWDMQYIDIDGDASTFSSSSAELTVPDASCSRVRYVGLYWSAVYANETDRSNIGNIKFKTPGGSYVDISADEVLFDGFGDTDFGYYSPYACYKDITSLVTGLADPNGEYTIANVRASVGETPSGGVSGGWTMVVVYENPTYPGKYITTFDGYAGIKSGESVDIPVSGFTTLPAPFPVNARLGVSTLEGDNGITGDGLSIKASGRPTYTPLGTNRFGADPNKTNNFFDSNVTFENNIVTTRNPNSVNTLGWDADLFTIPNTGWSTIPNDETSAILRATSTQDKYDIFFTSFDVEIIEPQMHLAKRVEDIGGTDITGQGVNLGQVLDYVLSFQNVGNDDADNYTIRDVLPVNVTLDETNITMPAGVSYTYNPATRTVLFTIPNDLVVQGGPLESIRMRVRVAENCFDFIDACSDLIQNLAYSTYRGVINTNEITDDPSVTDFDTCGFTTPGATNFLLDDLENCDYNRSVEICGADAVLDSGDGFDDYVWYKDENGNGVIDSGDTVINDGNPDGDLSTIVVDDIGVYIVDKIIADPCKGFQEIITVTRFGTTQTNPIIDLINDTSNTVDGEVTICPIDGDPLPKIFLCGLNDVEPISINIPDATSIQWEKLDEGSCTASVEDCANKNGTCTWSQVATGQTFNAEDEGQYRVVINYLNGCFTRFYFNVFKNDLDPRATVEDIICTTDGSISVTNVPANYDFQLLDAATGTILVPYSANNGPVFPITNNGAYTVEMRQQGVVDGCVFRLEDIGVLRRDYVVNITTKDTDCNGLGEIRISAEDVEPQYYFSISQGGVEVDTFGPTDDNDHTFLGLNDGVYDVTVRTDDGCTLTREVTINDVSDLAASALTTKSIDCTDGIISVTATGGVANPTYTYAIWSKDGVDLYPAPFTLSDIPASAYQTTEDFYFSDADAGTYEFIVVGSNNCYVITNEATVDIAPAITYNPNITDETCFGAEDGSFDINITNSNGYTLSYSLLYPDGTTTSVNNSGNFSSLPQGDYILTITQTIGGTSCDFDEPFTIGGPTDGVTGDAVLVDDYTCLQEATIQAQNVTGGAAPYEYSIDGVNFNSGAGADTFANLTNGSYTITIRDANMCTFVTNEIVIDALNPPTDLDFTATAPNCPTQTSNVTVTVTNGTAPYVFDIIAPTAIAATSTTGNTATFNGLAPDTYTFRVTDAKGCEYEESFTIRPVDPISVVGNLVSNISCFDDIDGEANFEVSGFNSTYNYVITGPTTIPGGTGVNLATISLTNLDNGTYTITVTDTETNCTATADVIINAPTAALALNVNPTQPTCTTDGSVVLTATGGWGSNEFTITYPDGTTTFTNGTGTFNNLNQTGTFNVSVEDANGCIVTSSFDLDASIAPTLEIVPNNDCFTAAAGLELTANVTAGGDGTYQYRINGGAYSTNNVFSGLNPGTYTIDVIDGKNCTGTASITVNPELTVTATADNITACDTDTEVTITPAGGSGVNYVYAIVADGTTPAATDFTNVNPRTVTTGAGDYDVYVRDNNGTGTFCEAMYDLNIAQDPALTVTTTSTDILCSGEAQSTITITAGGGEAPYQYSIDGGATFVPTNTFNNLPANSYNIVVRDANLCTVTDTHTITEPFTLSASAAVTALYECNPTTGAEVRITNAQGGTPAYEYSFDGGVNYSTNSISNLLPGTHTLYIRDANLCTYEMTVTVDAAPEAPTFAPSISYDCEGLGEITVTPSSTDFDYVYSIDGSFNTPDNTSNIFTDVAAGTHTIRVDYTSNAAPTPSNLLSEDFGFGANTSITQIDPLYCYEPQDGTVRTCDPGVHTRINDGEYSVTQAIALPFGTWRSPNDHTGNANGRFLAMNVGGVAGVGGIVYAKRGIEVIPNRDITISTWAYNLLRAGTSGGDPTIEIELVDAGGVVITSVATGNIPKNNNADDWHNYTVTLNPGANTNLDIVIRTNSAVVDGNDIAIDDIQAFQLPEVCSSSVTFDVVVEAGKAFTANITNPVNISCFGGNDGEFVINAANFGAGGYEYSLDGGATYSGPFTTSQTVTGLTAQNYTIEVRDVDDNACSIPLTQELTEPTEVTATASITDEFTCNNTGATITAVANGGTPTYNYQLEIYNTVTTSYAVFRGYQSSAIFTDVPANAANENYIVRVQDDNLCTNAITPAVTVTTPEVPTFTVTPTACYSGANDGEIQVDVTSIPGNENFQFSINGGAWITPTPATATTYTFTNLANGTYTIDVKDGYGCVGVQETVVLNPVINATIDVVHVSSCADGSITVNATGGDGNLAYAFVTTGTPVTAADFSNVNNYSVAAIDAGDYDVYVWDNNAADPHCEYMETVTVNPATPLTYNAVPTDPTCHDGTGTIEITVTSGISPYTYEIIDLDNGGASNETTTNVINNTKTFFNLAPGNYTINVTDASGCTIETTPVLINNPDELVTDIESILSGNCDPATGFRFINYTTTLNGTLEFSHDGGTTWQTSDEFDAPAYTLTSGDAVDPSIRTVDASGNTLCRLDLPRYIISYPLDNLDITISAIIVDCNELQVTVQGNEGTAPYQYTYTDDPVNFDATSPINPWTTPAKGLSDPHTFTGLIPGRTYVFLVRDANGCVRQSDRNVNDLITLPLEITSTSVPACFGMTNGSITYTITDNQAPFGTEYRWEVFNMTTGTPVSVANSGGNIPFSSPQTVTVSGLGAGEYFIQVTERDGGVDSCISASENLLLEELDDITATLNKIQDISCATPGLIQIENINGGGGTYTFTVTGPAPFTTITGTTDNPIEIPANSPAGTYNVTIQDQYSCAKDLGDVIMTLTPNPTIDNISVNNCAIPNTLQIDATSTAAQILYSIDGGVTYVDNGGLFTNLSVGTYNISIKDSNGCIATDSATIYPVLEANVELTKLMDCTPGTAEITIEATNGSGDYDYEITNGLGTVVTRTALPTNPYVATVTVVENYTVTVYDNNTTGPECFRRFTIDVPAAVTPIFTHTFTDVTCNSADDGTITLYQTDNGINPLTYTITPLAGTYDAATSTFSDLPPNTYTVTATGTNGCTTDITNIVISEPNPIVIANADVVEFGCTPTSGNTNNNASISIDNTAANITGGSNTYVIYEFINDNNTPATGDDIIVQSGSNNVYIETNTAGGSYTINVYDDKGCVGTIEADIAPYDELLTASAAITGDITCDPGTDGEITITATSNTNDTSKFEYSIDNGTTWQASNVFGGLDVGTHNFLVRHTDTGCVITTSETITSPDVLELDATVLSNVICFGGNDGSVEFNLHDNANVTYTGAVAYILYQDIFNTPANTGDDTQTPGIAPNGNFVINNLVAGTYYIEVQQTPDPRCTYTQAFTIAGPSAAITAATEVTPVTCLGNDGVIEVINAAGGWGDYVYFVDVVTNPAPVYPTDYVSNPRFTGLSGAAAPAGTDYQVWIADKNGCIVQLADVNLVTPDPITATLQVNQENCTNLEGEIEVIGTTGGQGSNYTYQLIKDGTAVGSPQTTTIFSGLGAGSYTVLINDQWSCDFTTLATVLYEEMNVSTIVDKPIDCNTVNPGGQITVNVTGGSTNLEFTATLPISGATITNTTGVFTGLTEVGVYSFRVRDLDTSAPICEKTVTQELVDKVDPILLASTIENVSCFGLSDGSITANLDPATNVDPIYNYNLYDATGVTQIGVTQTSPTFTGLAAAFYQIEVVSAKGCSIRQTVEVTQPTELLISAVATDFACAPNNTVNTATITVTIEDGATTPGTPSGTSPYLYSIDNVNFQTGNTFTVTDTGVTQTITVYVKDDNSCPQTTTVTIEPINKFTAIVTKDTDISCNGPEEVTITVTDNGDATNVYTYELLPIGNTNATQTTTPTYNTATFELTAVGGYVFRVTDTNTGCYVDTDVYNIAPYDLIKVSARASSPVTCFGDTNGEIEVTVTDATAPFTYTVLNADGTLTGINGNATTNTFTIPGLSGGNYYVAVTEDNAPFCTEDSNVITIASPDMALTATVNKTADVTCDDNAGEITVVPTGGYAPYDIVLRNNTTGVETTFTDVNSASFVRLSAATYTVTVTDNGGCPFTDTITLDPAIPITADITPLTQMLTCFGDSNGSVSAVNVLNGEGVYTYQLNVYDDAGTTILYSSSPQSNPMFNNLGAGVYTITVSDGWNCDVETVQAVITEPTDITGSLVQVSQLTCVDPAEIRLTATGGTAPYEFSVDGVNFTPMSGGDTHTFTVTQGVYQYYIRDNFNCGNIISNQVTIDAVPPLQILLDETAAVINCNGESTASIRATAIGGLGNYSYELLDTPTSTTPLQGPQTSGDFRNLGIGTYYIRATSDGGCEEVSTAITITEPAPLVVENEEFTDVLCFGEENGTITVEVSGGTGEIKYSITPNLDQFDTKNVFTDLAPGVYDVIAQDENGCFITFNFTISEPTAMQLSTTTTGETCTGNEDGMATVTITGGTAPYSTSLDSNDPADYELDRVDFTGLSSGTHVILVKDANGCDANIVIDIAPGVNLKATATPIYECSTDTPTNYLEVVLEDNTITDVLYGLDTTDPAAMQLTPDFTNMSAGNHYLHILHANGCSETIDFTVADFEPLTLVLENRNINEITAIAAGGNPKYTFYLEGNNNGEDNTFRIRKTDTYTVVVVDENGCEATQDIFIEFIDIEIPNFFTPNGDDVNNTWKPKNTEGFPNILTIIYDRYGRELYRMGADDKGWDGTYDNKELPSGDYWYTIKLKDEVDDREFVGHFTLYR</sequence>
<dbReference type="eggNOG" id="COG3291">
    <property type="taxonomic scope" value="Bacteria"/>
</dbReference>
<accession>F0RHA5</accession>
<dbReference type="Proteomes" id="UP000007487">
    <property type="component" value="Chromosome"/>
</dbReference>
<dbReference type="RefSeq" id="WP_013620892.1">
    <property type="nucleotide sequence ID" value="NC_015167.1"/>
</dbReference>
<dbReference type="NCBIfam" id="TIGR04131">
    <property type="entry name" value="Bac_Flav_CTERM"/>
    <property type="match status" value="1"/>
</dbReference>
<dbReference type="eggNOG" id="COG2911">
    <property type="taxonomic scope" value="Bacteria"/>
</dbReference>
<dbReference type="KEGG" id="cly:Celly_1319"/>
<dbReference type="InterPro" id="IPR025667">
    <property type="entry name" value="SprB_repeat"/>
</dbReference>
<gene>
    <name evidence="1" type="ordered locus">Celly_1319</name>
</gene>
<proteinExistence type="predicted"/>
<reference evidence="1 2" key="1">
    <citation type="journal article" date="2011" name="Stand. Genomic Sci.">
        <title>Complete genome sequence of Cellulophaga lytica type strain (LIM- 21).</title>
        <authorList>
            <person name="Pati A."/>
            <person name="Abt B."/>
            <person name="Teshima H."/>
            <person name="Nolan M."/>
            <person name="Lapidus A."/>
            <person name="Lucas S."/>
            <person name="Hammon N."/>
            <person name="Deshpande S."/>
            <person name="Cheng J.F."/>
            <person name="Tapia R."/>
            <person name="Han C."/>
            <person name="Goodwin L."/>
            <person name="Pitluck S."/>
            <person name="Liolios K."/>
            <person name="Pagani I."/>
            <person name="Mavromatis K."/>
            <person name="Ovchinikova G."/>
            <person name="Chen A."/>
            <person name="Palaniappan K."/>
            <person name="Land M."/>
            <person name="Hauser L."/>
            <person name="Jeffries C.D."/>
            <person name="Detter J.C."/>
            <person name="Brambilla E.M."/>
            <person name="Kannan K.P."/>
            <person name="Rohde M."/>
            <person name="Spring S."/>
            <person name="Goker M."/>
            <person name="Woyke T."/>
            <person name="Bristow J."/>
            <person name="Eisen J.A."/>
            <person name="Markowitz V."/>
            <person name="Hugenholtz P."/>
            <person name="Kyrpides N.C."/>
            <person name="Klenk H.P."/>
            <person name="Ivanova N."/>
        </authorList>
    </citation>
    <scope>NUCLEOTIDE SEQUENCE [LARGE SCALE GENOMIC DNA]</scope>
    <source>
        <strain evidence="2">ATCC 23178 / DSM 7489 / JCM 8516 / NBRC 14961 / NCIMB 1423 / VKM B-1433 / Cy l20</strain>
    </source>
</reference>
<keyword evidence="2" id="KW-1185">Reference proteome</keyword>
<dbReference type="Pfam" id="PF13573">
    <property type="entry name" value="SprB"/>
    <property type="match status" value="10"/>
</dbReference>
<dbReference type="STRING" id="867900.Celly_1319"/>
<evidence type="ECO:0000313" key="2">
    <source>
        <dbReference type="Proteomes" id="UP000007487"/>
    </source>
</evidence>
<dbReference type="Pfam" id="PF13585">
    <property type="entry name" value="CHU_C"/>
    <property type="match status" value="1"/>
</dbReference>
<evidence type="ECO:0000313" key="1">
    <source>
        <dbReference type="EMBL" id="ADY29145.1"/>
    </source>
</evidence>